<evidence type="ECO:0000313" key="2">
    <source>
        <dbReference type="EMBL" id="QEC64259.1"/>
    </source>
</evidence>
<gene>
    <name evidence="2" type="ORF">FRZ54_17295</name>
</gene>
<keyword evidence="1" id="KW-1133">Transmembrane helix</keyword>
<proteinExistence type="predicted"/>
<feature type="transmembrane region" description="Helical" evidence="1">
    <location>
        <begin position="72"/>
        <end position="93"/>
    </location>
</feature>
<protein>
    <submittedName>
        <fullName evidence="2">Uncharacterized protein</fullName>
    </submittedName>
</protein>
<keyword evidence="3" id="KW-1185">Reference proteome</keyword>
<keyword evidence="1" id="KW-0812">Transmembrane</keyword>
<evidence type="ECO:0000313" key="3">
    <source>
        <dbReference type="Proteomes" id="UP000321479"/>
    </source>
</evidence>
<dbReference type="EMBL" id="CP042436">
    <property type="protein sequence ID" value="QEC64259.1"/>
    <property type="molecule type" value="Genomic_DNA"/>
</dbReference>
<dbReference type="OrthoDB" id="961830at2"/>
<feature type="transmembrane region" description="Helical" evidence="1">
    <location>
        <begin position="105"/>
        <end position="121"/>
    </location>
</feature>
<organism evidence="2 3">
    <name type="scientific">Mucilaginibacter ginsenosidivorans</name>
    <dbReference type="NCBI Taxonomy" id="398053"/>
    <lineage>
        <taxon>Bacteria</taxon>
        <taxon>Pseudomonadati</taxon>
        <taxon>Bacteroidota</taxon>
        <taxon>Sphingobacteriia</taxon>
        <taxon>Sphingobacteriales</taxon>
        <taxon>Sphingobacteriaceae</taxon>
        <taxon>Mucilaginibacter</taxon>
    </lineage>
</organism>
<name>A0A5B8UZ13_9SPHI</name>
<evidence type="ECO:0000256" key="1">
    <source>
        <dbReference type="SAM" id="Phobius"/>
    </source>
</evidence>
<sequence>MNESNDEKLQRLLEDGNYSSDELLNKNGEAYKLLFAALNKEPEKGLPYDFAAKVIRKITAQQKQSNELKYNIVALGVFIGLMVLACAILTFYGSITWSDVLKYKWIFLLLPLIFMLIQYFDQKLVKAKLFRNTNT</sequence>
<accession>A0A5B8UZ13</accession>
<dbReference type="KEGG" id="mgin:FRZ54_17295"/>
<dbReference type="RefSeq" id="WP_147032903.1">
    <property type="nucleotide sequence ID" value="NZ_CP042436.1"/>
</dbReference>
<keyword evidence="1" id="KW-0472">Membrane</keyword>
<dbReference type="Proteomes" id="UP000321479">
    <property type="component" value="Chromosome"/>
</dbReference>
<reference evidence="2 3" key="1">
    <citation type="journal article" date="2017" name="Curr. Microbiol.">
        <title>Mucilaginibacter ginsenosidivorans sp. nov., Isolated from Soil of Ginseng Field.</title>
        <authorList>
            <person name="Kim M.M."/>
            <person name="Siddiqi M.Z."/>
            <person name="Im W.T."/>
        </authorList>
    </citation>
    <scope>NUCLEOTIDE SEQUENCE [LARGE SCALE GENOMIC DNA]</scope>
    <source>
        <strain evidence="2 3">Gsoil 3017</strain>
    </source>
</reference>
<dbReference type="AlphaFoldDB" id="A0A5B8UZ13"/>